<evidence type="ECO:0000256" key="3">
    <source>
        <dbReference type="PROSITE-ProRule" id="PRU00023"/>
    </source>
</evidence>
<evidence type="ECO:0000256" key="1">
    <source>
        <dbReference type="ARBA" id="ARBA00022737"/>
    </source>
</evidence>
<dbReference type="PANTHER" id="PTHR24198:SF165">
    <property type="entry name" value="ANKYRIN REPEAT-CONTAINING PROTEIN-RELATED"/>
    <property type="match status" value="1"/>
</dbReference>
<feature type="repeat" description="ANK" evidence="3">
    <location>
        <begin position="437"/>
        <end position="470"/>
    </location>
</feature>
<dbReference type="Proteomes" id="UP000239002">
    <property type="component" value="Unassembled WGS sequence"/>
</dbReference>
<feature type="signal peptide" evidence="4">
    <location>
        <begin position="1"/>
        <end position="21"/>
    </location>
</feature>
<accession>A0A2S6IQX3</accession>
<dbReference type="RefSeq" id="WP_104514122.1">
    <property type="nucleotide sequence ID" value="NZ_MQVW01000027.1"/>
</dbReference>
<dbReference type="Pfam" id="PF00023">
    <property type="entry name" value="Ank"/>
    <property type="match status" value="1"/>
</dbReference>
<dbReference type="Gene3D" id="1.25.40.20">
    <property type="entry name" value="Ankyrin repeat-containing domain"/>
    <property type="match status" value="3"/>
</dbReference>
<dbReference type="EMBL" id="PTJE01000001">
    <property type="protein sequence ID" value="PPK96571.1"/>
    <property type="molecule type" value="Genomic_DNA"/>
</dbReference>
<feature type="repeat" description="ANK" evidence="3">
    <location>
        <begin position="264"/>
        <end position="297"/>
    </location>
</feature>
<dbReference type="Pfam" id="PF12796">
    <property type="entry name" value="Ank_2"/>
    <property type="match status" value="3"/>
</dbReference>
<dbReference type="SMART" id="SM00248">
    <property type="entry name" value="ANK"/>
    <property type="match status" value="9"/>
</dbReference>
<dbReference type="OrthoDB" id="2575953at2"/>
<dbReference type="PROSITE" id="PS50297">
    <property type="entry name" value="ANK_REP_REGION"/>
    <property type="match status" value="6"/>
</dbReference>
<sequence length="496" mass="54791">MKNIFMKLAFLLIGYSSIAQQNTFYSGDFWKTNPSLNEVKSLIEKGNDPVSMNQNGFDATVYAIIRHANNDVIEHLLSIEGNIPNKKTHDSRNYLHWAAYSGNVTIVKQLLKLGSSVTQPDSHGNTPLMFAANAGTKDPAIYDAFKNHGVDLVNEKNEQGATILLAIAPHLENEKELSSFLSYGLKLETVDNDGNNVFHYAAKKGTLSFLQVLIDKGVDFKATNKNGGNAILMASRGARNYQNTQDVYAFLENLGIKVNVVGDNGRNPLHSIAYRNKDLDLFTYFLDHGVDVNLKDDNGNSPFMNAAASNNLKVVQFLSEKVTDINAHNSAGNTALSMAVSRNKAAVVEFLLAHKANAQVTDNKGNNLAYYLVHSYNSRNVEDFKTKMKLLQSKKVSMTATQSGGNTLYHIAAGENDLKLIQLLEGLKIDINKKNEEGLTALHIAAMKAKDDKVIKYLIDKGADTKLTTDFEESVYDLAMENEILQKNNTSLNFLK</sequence>
<dbReference type="InterPro" id="IPR036770">
    <property type="entry name" value="Ankyrin_rpt-contain_sf"/>
</dbReference>
<protein>
    <submittedName>
        <fullName evidence="5">Ankyrin repeat protein</fullName>
    </submittedName>
</protein>
<evidence type="ECO:0000313" key="5">
    <source>
        <dbReference type="EMBL" id="PPK96571.1"/>
    </source>
</evidence>
<keyword evidence="6" id="KW-1185">Reference proteome</keyword>
<dbReference type="PROSITE" id="PS50088">
    <property type="entry name" value="ANK_REPEAT"/>
    <property type="match status" value="7"/>
</dbReference>
<dbReference type="InterPro" id="IPR002110">
    <property type="entry name" value="Ankyrin_rpt"/>
</dbReference>
<dbReference type="AlphaFoldDB" id="A0A2S6IQX3"/>
<gene>
    <name evidence="5" type="ORF">LY01_00394</name>
</gene>
<keyword evidence="4" id="KW-0732">Signal</keyword>
<feature type="repeat" description="ANK" evidence="3">
    <location>
        <begin position="404"/>
        <end position="436"/>
    </location>
</feature>
<feature type="repeat" description="ANK" evidence="3">
    <location>
        <begin position="298"/>
        <end position="330"/>
    </location>
</feature>
<organism evidence="5 6">
    <name type="scientific">Nonlabens xylanidelens</name>
    <dbReference type="NCBI Taxonomy" id="191564"/>
    <lineage>
        <taxon>Bacteria</taxon>
        <taxon>Pseudomonadati</taxon>
        <taxon>Bacteroidota</taxon>
        <taxon>Flavobacteriia</taxon>
        <taxon>Flavobacteriales</taxon>
        <taxon>Flavobacteriaceae</taxon>
        <taxon>Nonlabens</taxon>
    </lineage>
</organism>
<dbReference type="SUPFAM" id="SSF48403">
    <property type="entry name" value="Ankyrin repeat"/>
    <property type="match status" value="2"/>
</dbReference>
<evidence type="ECO:0000256" key="2">
    <source>
        <dbReference type="ARBA" id="ARBA00023043"/>
    </source>
</evidence>
<name>A0A2S6IQX3_9FLAO</name>
<feature type="chain" id="PRO_5015696383" evidence="4">
    <location>
        <begin position="22"/>
        <end position="496"/>
    </location>
</feature>
<feature type="repeat" description="ANK" evidence="3">
    <location>
        <begin position="331"/>
        <end position="363"/>
    </location>
</feature>
<keyword evidence="2 3" id="KW-0040">ANK repeat</keyword>
<proteinExistence type="predicted"/>
<feature type="repeat" description="ANK" evidence="3">
    <location>
        <begin position="90"/>
        <end position="122"/>
    </location>
</feature>
<evidence type="ECO:0000256" key="4">
    <source>
        <dbReference type="SAM" id="SignalP"/>
    </source>
</evidence>
<reference evidence="5 6" key="1">
    <citation type="submission" date="2018-02" db="EMBL/GenBank/DDBJ databases">
        <title>Genomic Encyclopedia of Archaeal and Bacterial Type Strains, Phase II (KMG-II): from individual species to whole genera.</title>
        <authorList>
            <person name="Goeker M."/>
        </authorList>
    </citation>
    <scope>NUCLEOTIDE SEQUENCE [LARGE SCALE GENOMIC DNA]</scope>
    <source>
        <strain evidence="5 6">DSM 16809</strain>
    </source>
</reference>
<keyword evidence="1" id="KW-0677">Repeat</keyword>
<feature type="repeat" description="ANK" evidence="3">
    <location>
        <begin position="193"/>
        <end position="225"/>
    </location>
</feature>
<dbReference type="PANTHER" id="PTHR24198">
    <property type="entry name" value="ANKYRIN REPEAT AND PROTEIN KINASE DOMAIN-CONTAINING PROTEIN"/>
    <property type="match status" value="1"/>
</dbReference>
<evidence type="ECO:0000313" key="6">
    <source>
        <dbReference type="Proteomes" id="UP000239002"/>
    </source>
</evidence>
<comment type="caution">
    <text evidence="5">The sequence shown here is derived from an EMBL/GenBank/DDBJ whole genome shotgun (WGS) entry which is preliminary data.</text>
</comment>